<evidence type="ECO:0000313" key="2">
    <source>
        <dbReference type="EMBL" id="AND38393.1"/>
    </source>
</evidence>
<sequence length="139" mass="15789">MVLFFVFVRIWYDFEVIDLYLTGGVHMMIFQAIIIILIWAIPIFLFIKTYKKMEKEEQQDARDELKNPSFLLIFVGGCIGFQVFITGSISEIKIIQHIGAGLVFIGFVSGCMAAFRQRKVIKGLALMIVGIIGTIVYSI</sequence>
<evidence type="ECO:0000313" key="3">
    <source>
        <dbReference type="Proteomes" id="UP000077856"/>
    </source>
</evidence>
<keyword evidence="1" id="KW-0812">Transmembrane</keyword>
<keyword evidence="1" id="KW-0472">Membrane</keyword>
<feature type="transmembrane region" description="Helical" evidence="1">
    <location>
        <begin position="68"/>
        <end position="88"/>
    </location>
</feature>
<reference evidence="2 3" key="1">
    <citation type="submission" date="2016-04" db="EMBL/GenBank/DDBJ databases">
        <title>Complete genome sequence of Bacillus oceanisediminis strain 2691.</title>
        <authorList>
            <person name="Jeong H."/>
            <person name="Kim H.J."/>
            <person name="Lee D.-W."/>
        </authorList>
    </citation>
    <scope>NUCLEOTIDE SEQUENCE [LARGE SCALE GENOMIC DNA]</scope>
    <source>
        <strain evidence="2 3">2691</strain>
    </source>
</reference>
<feature type="transmembrane region" description="Helical" evidence="1">
    <location>
        <begin position="20"/>
        <end position="47"/>
    </location>
</feature>
<gene>
    <name evidence="2" type="ORF">A361_04435</name>
</gene>
<dbReference type="AlphaFoldDB" id="A0A160M814"/>
<dbReference type="eggNOG" id="ENOG5030CWE">
    <property type="taxonomic scope" value="Bacteria"/>
</dbReference>
<feature type="transmembrane region" description="Helical" evidence="1">
    <location>
        <begin position="120"/>
        <end position="138"/>
    </location>
</feature>
<feature type="transmembrane region" description="Helical" evidence="1">
    <location>
        <begin position="94"/>
        <end position="115"/>
    </location>
</feature>
<accession>A0A160M814</accession>
<dbReference type="Proteomes" id="UP000077856">
    <property type="component" value="Chromosome"/>
</dbReference>
<proteinExistence type="predicted"/>
<name>A0A160M814_9BACI</name>
<protein>
    <submittedName>
        <fullName evidence="2">Uncharacterized protein</fullName>
    </submittedName>
</protein>
<dbReference type="KEGG" id="bon:A361_04435"/>
<dbReference type="STRING" id="1196031.A361_04435"/>
<dbReference type="EMBL" id="CP015506">
    <property type="protein sequence ID" value="AND38393.1"/>
    <property type="molecule type" value="Genomic_DNA"/>
</dbReference>
<evidence type="ECO:0000256" key="1">
    <source>
        <dbReference type="SAM" id="Phobius"/>
    </source>
</evidence>
<organism evidence="2 3">
    <name type="scientific">Cytobacillus oceanisediminis 2691</name>
    <dbReference type="NCBI Taxonomy" id="1196031"/>
    <lineage>
        <taxon>Bacteria</taxon>
        <taxon>Bacillati</taxon>
        <taxon>Bacillota</taxon>
        <taxon>Bacilli</taxon>
        <taxon>Bacillales</taxon>
        <taxon>Bacillaceae</taxon>
        <taxon>Cytobacillus</taxon>
    </lineage>
</organism>
<keyword evidence="1" id="KW-1133">Transmembrane helix</keyword>